<dbReference type="AlphaFoldDB" id="A0A4U0U3K5"/>
<dbReference type="InterPro" id="IPR036291">
    <property type="entry name" value="NAD(P)-bd_dom_sf"/>
</dbReference>
<evidence type="ECO:0000256" key="3">
    <source>
        <dbReference type="ARBA" id="ARBA00022857"/>
    </source>
</evidence>
<organism evidence="10 11">
    <name type="scientific">Friedmanniomyces endolithicus</name>
    <dbReference type="NCBI Taxonomy" id="329885"/>
    <lineage>
        <taxon>Eukaryota</taxon>
        <taxon>Fungi</taxon>
        <taxon>Dikarya</taxon>
        <taxon>Ascomycota</taxon>
        <taxon>Pezizomycotina</taxon>
        <taxon>Dothideomycetes</taxon>
        <taxon>Dothideomycetidae</taxon>
        <taxon>Mycosphaerellales</taxon>
        <taxon>Teratosphaeriaceae</taxon>
        <taxon>Friedmanniomyces</taxon>
    </lineage>
</organism>
<feature type="transmembrane region" description="Helical" evidence="8">
    <location>
        <begin position="469"/>
        <end position="490"/>
    </location>
</feature>
<comment type="similarity">
    <text evidence="6">Belongs to the SAT4 family.</text>
</comment>
<feature type="transmembrane region" description="Helical" evidence="8">
    <location>
        <begin position="386"/>
        <end position="411"/>
    </location>
</feature>
<dbReference type="Pfam" id="PF00106">
    <property type="entry name" value="adh_short"/>
    <property type="match status" value="1"/>
</dbReference>
<evidence type="ECO:0000313" key="10">
    <source>
        <dbReference type="EMBL" id="TKA29384.1"/>
    </source>
</evidence>
<dbReference type="InterPro" id="IPR002347">
    <property type="entry name" value="SDR_fam"/>
</dbReference>
<proteinExistence type="inferred from homology"/>
<dbReference type="GO" id="GO:0016020">
    <property type="term" value="C:membrane"/>
    <property type="evidence" value="ECO:0007669"/>
    <property type="project" value="UniProtKB-SubCell"/>
</dbReference>
<comment type="subcellular location">
    <subcellularLocation>
        <location evidence="1">Membrane</location>
        <topology evidence="1">Multi-pass membrane protein</topology>
    </subcellularLocation>
</comment>
<dbReference type="InterPro" id="IPR020904">
    <property type="entry name" value="Sc_DH/Rdtase_CS"/>
</dbReference>
<reference evidence="10 11" key="1">
    <citation type="submission" date="2017-03" db="EMBL/GenBank/DDBJ databases">
        <title>Genomes of endolithic fungi from Antarctica.</title>
        <authorList>
            <person name="Coleine C."/>
            <person name="Masonjones S."/>
            <person name="Stajich J.E."/>
        </authorList>
    </citation>
    <scope>NUCLEOTIDE SEQUENCE [LARGE SCALE GENOMIC DNA]</scope>
    <source>
        <strain evidence="10 11">CCFEE 5311</strain>
    </source>
</reference>
<dbReference type="PROSITE" id="PS00061">
    <property type="entry name" value="ADH_SHORT"/>
    <property type="match status" value="1"/>
</dbReference>
<dbReference type="OrthoDB" id="5296at2759"/>
<feature type="domain" description="Rhodopsin" evidence="9">
    <location>
        <begin position="299"/>
        <end position="531"/>
    </location>
</feature>
<feature type="transmembrane region" description="Helical" evidence="8">
    <location>
        <begin position="281"/>
        <end position="302"/>
    </location>
</feature>
<feature type="compositionally biased region" description="Polar residues" evidence="7">
    <location>
        <begin position="589"/>
        <end position="607"/>
    </location>
</feature>
<name>A0A4U0U3K5_9PEZI</name>
<dbReference type="PANTHER" id="PTHR33048">
    <property type="entry name" value="PTH11-LIKE INTEGRAL MEMBRANE PROTEIN (AFU_ORTHOLOGUE AFUA_5G11245)"/>
    <property type="match status" value="1"/>
</dbReference>
<evidence type="ECO:0000256" key="5">
    <source>
        <dbReference type="ARBA" id="ARBA00023136"/>
    </source>
</evidence>
<feature type="compositionally biased region" description="Polar residues" evidence="7">
    <location>
        <begin position="556"/>
        <end position="580"/>
    </location>
</feature>
<evidence type="ECO:0000256" key="8">
    <source>
        <dbReference type="SAM" id="Phobius"/>
    </source>
</evidence>
<keyword evidence="4 8" id="KW-1133">Transmembrane helix</keyword>
<feature type="transmembrane region" description="Helical" evidence="8">
    <location>
        <begin position="439"/>
        <end position="457"/>
    </location>
</feature>
<keyword evidence="3" id="KW-0521">NADP</keyword>
<evidence type="ECO:0000256" key="4">
    <source>
        <dbReference type="ARBA" id="ARBA00022989"/>
    </source>
</evidence>
<gene>
    <name evidence="10" type="ORF">B0A54_16268</name>
</gene>
<dbReference type="PANTHER" id="PTHR33048:SF47">
    <property type="entry name" value="INTEGRAL MEMBRANE PROTEIN-RELATED"/>
    <property type="match status" value="1"/>
</dbReference>
<dbReference type="CDD" id="cd05325">
    <property type="entry name" value="carb_red_sniffer_like_SDR_c"/>
    <property type="match status" value="1"/>
</dbReference>
<evidence type="ECO:0000256" key="1">
    <source>
        <dbReference type="ARBA" id="ARBA00004141"/>
    </source>
</evidence>
<dbReference type="InterPro" id="IPR049326">
    <property type="entry name" value="Rhodopsin_dom_fungi"/>
</dbReference>
<keyword evidence="5 8" id="KW-0472">Membrane</keyword>
<protein>
    <recommendedName>
        <fullName evidence="9">Rhodopsin domain-containing protein</fullName>
    </recommendedName>
</protein>
<evidence type="ECO:0000256" key="7">
    <source>
        <dbReference type="SAM" id="MobiDB-lite"/>
    </source>
</evidence>
<dbReference type="Pfam" id="PF20684">
    <property type="entry name" value="Fung_rhodopsin"/>
    <property type="match status" value="1"/>
</dbReference>
<evidence type="ECO:0000256" key="6">
    <source>
        <dbReference type="ARBA" id="ARBA00038359"/>
    </source>
</evidence>
<feature type="transmembrane region" description="Helical" evidence="8">
    <location>
        <begin position="356"/>
        <end position="379"/>
    </location>
</feature>
<evidence type="ECO:0000256" key="2">
    <source>
        <dbReference type="ARBA" id="ARBA00022692"/>
    </source>
</evidence>
<dbReference type="Proteomes" id="UP000310066">
    <property type="component" value="Unassembled WGS sequence"/>
</dbReference>
<feature type="region of interest" description="Disordered" evidence="7">
    <location>
        <begin position="547"/>
        <end position="610"/>
    </location>
</feature>
<comment type="caution">
    <text evidence="10">The sequence shown here is derived from an EMBL/GenBank/DDBJ whole genome shotgun (WGS) entry which is preliminary data.</text>
</comment>
<keyword evidence="2 8" id="KW-0812">Transmembrane</keyword>
<dbReference type="SUPFAM" id="SSF51735">
    <property type="entry name" value="NAD(P)-binding Rossmann-fold domains"/>
    <property type="match status" value="1"/>
</dbReference>
<accession>A0A4U0U3K5</accession>
<sequence>MPVYVVTGANRGLGLEFVRQLSQSTDNTVLACVRSSSSDLADLKQAFKPNESNTHVLHCDTGDLSSIQSFAKEVQKTLGDDRKIDFLINNAAVNSVPEQTSLTIGPDDLTNEIRINVLGPAKTTEFLLAEGILAKTARIVNLSSGLGSMAVSLGITPRKCATYSISKGALNSLTVQQSGELREEGKLGPKCVVISIDPGWVKTRMGGEGAILEPKESIGGMLKAIHGLGEGDNGKFYTYTGKEVPCHARDPGMIMAVRAWVIGYHHRGVWSTSVPNRSPTLVIVSIVFLVITTAFWTFRQGWRWAHRQRGADDWMAACAYVVLLIQTVFGGIAVHYGFGKHREAIQPTLSKALLYFYLYQICYKLLGGFTKLTFCALYLRIFSQKGFATLVMVVSAIVAAGSLAFTLGTVFQCTPVHRAWDRRISGHCINNEAFWYSHAAFNIFFDIVVFIMPIPLIRTLKLARSQKTGLISIFCLGAFVIAAAVVRMVMLRDSAGSTDPTWGSTIALYWTEIEANTSVICCCLPALRVPFLNLWRRIRDGKSAPSKASINHLISPRQTPPSVWSGPQQSHPSVTTYPTKSQHRYQADARSNLSASKGVSMPSNASSGADEKWLGRALHSSRIGTSRSASQEELSRAEYDLPDGLPRRLELGAIYKTTDLHMSMHTVRPGSAPAEEQRQTSLHDVMGEK</sequence>
<feature type="transmembrane region" description="Helical" evidence="8">
    <location>
        <begin position="314"/>
        <end position="336"/>
    </location>
</feature>
<dbReference type="PRINTS" id="PR00081">
    <property type="entry name" value="GDHRDH"/>
</dbReference>
<dbReference type="EMBL" id="NAJP01000109">
    <property type="protein sequence ID" value="TKA29384.1"/>
    <property type="molecule type" value="Genomic_DNA"/>
</dbReference>
<dbReference type="Gene3D" id="3.40.50.720">
    <property type="entry name" value="NAD(P)-binding Rossmann-like Domain"/>
    <property type="match status" value="1"/>
</dbReference>
<evidence type="ECO:0000313" key="11">
    <source>
        <dbReference type="Proteomes" id="UP000310066"/>
    </source>
</evidence>
<evidence type="ECO:0000259" key="9">
    <source>
        <dbReference type="Pfam" id="PF20684"/>
    </source>
</evidence>
<feature type="region of interest" description="Disordered" evidence="7">
    <location>
        <begin position="667"/>
        <end position="689"/>
    </location>
</feature>
<dbReference type="InterPro" id="IPR052337">
    <property type="entry name" value="SAT4-like"/>
</dbReference>